<dbReference type="EMBL" id="CP067141">
    <property type="protein sequence ID" value="WCR05509.1"/>
    <property type="molecule type" value="Genomic_DNA"/>
</dbReference>
<dbReference type="Gene3D" id="3.40.630.30">
    <property type="match status" value="1"/>
</dbReference>
<dbReference type="EC" id="2.3.1.184" evidence="6"/>
<evidence type="ECO:0000313" key="10">
    <source>
        <dbReference type="Proteomes" id="UP001215549"/>
    </source>
</evidence>
<dbReference type="Proteomes" id="UP001215549">
    <property type="component" value="Plasmid p242883"/>
</dbReference>
<evidence type="ECO:0000256" key="5">
    <source>
        <dbReference type="PROSITE-ProRule" id="PRU00533"/>
    </source>
</evidence>
<evidence type="ECO:0000313" key="7">
    <source>
        <dbReference type="EMBL" id="SIT14858.1"/>
    </source>
</evidence>
<dbReference type="InterPro" id="IPR001690">
    <property type="entry name" value="Autoind_synthase"/>
</dbReference>
<keyword evidence="1 5" id="KW-0673">Quorum sensing</keyword>
<dbReference type="GO" id="GO:0007165">
    <property type="term" value="P:signal transduction"/>
    <property type="evidence" value="ECO:0007669"/>
    <property type="project" value="TreeGrafter"/>
</dbReference>
<dbReference type="PRINTS" id="PR01549">
    <property type="entry name" value="AUTOINDCRSYN"/>
</dbReference>
<name>A0AA45W854_9RHOB</name>
<keyword evidence="8" id="KW-0614">Plasmid</keyword>
<dbReference type="GO" id="GO:0016301">
    <property type="term" value="F:kinase activity"/>
    <property type="evidence" value="ECO:0007669"/>
    <property type="project" value="UniProtKB-KW"/>
</dbReference>
<dbReference type="Pfam" id="PF00765">
    <property type="entry name" value="Autoind_synth"/>
    <property type="match status" value="1"/>
</dbReference>
<dbReference type="InterPro" id="IPR016181">
    <property type="entry name" value="Acyl_CoA_acyltransferase"/>
</dbReference>
<comment type="catalytic activity">
    <reaction evidence="6">
        <text>a fatty acyl-[ACP] + S-adenosyl-L-methionine = an N-acyl-L-homoserine lactone + S-methyl-5'-thioadenosine + holo-[ACP] + H(+)</text>
        <dbReference type="Rhea" id="RHEA:10096"/>
        <dbReference type="Rhea" id="RHEA-COMP:9685"/>
        <dbReference type="Rhea" id="RHEA-COMP:14125"/>
        <dbReference type="ChEBI" id="CHEBI:15378"/>
        <dbReference type="ChEBI" id="CHEBI:17509"/>
        <dbReference type="ChEBI" id="CHEBI:55474"/>
        <dbReference type="ChEBI" id="CHEBI:59789"/>
        <dbReference type="ChEBI" id="CHEBI:64479"/>
        <dbReference type="ChEBI" id="CHEBI:138651"/>
        <dbReference type="EC" id="2.3.1.184"/>
    </reaction>
</comment>
<keyword evidence="8" id="KW-0418">Kinase</keyword>
<comment type="similarity">
    <text evidence="5 6">Belongs to the autoinducer synthase family.</text>
</comment>
<dbReference type="AlphaFoldDB" id="A0AA45W854"/>
<evidence type="ECO:0000256" key="4">
    <source>
        <dbReference type="ARBA" id="ARBA00022929"/>
    </source>
</evidence>
<geneLocation type="plasmid" evidence="8 10">
    <name>p242883</name>
</geneLocation>
<dbReference type="PANTHER" id="PTHR39322">
    <property type="entry name" value="ACYL-HOMOSERINE-LACTONE SYNTHASE"/>
    <property type="match status" value="1"/>
</dbReference>
<dbReference type="PROSITE" id="PS51187">
    <property type="entry name" value="AUTOINDUCER_SYNTH_2"/>
    <property type="match status" value="1"/>
</dbReference>
<dbReference type="Proteomes" id="UP000186216">
    <property type="component" value="Unassembled WGS sequence"/>
</dbReference>
<dbReference type="GO" id="GO:0009372">
    <property type="term" value="P:quorum sensing"/>
    <property type="evidence" value="ECO:0007669"/>
    <property type="project" value="UniProtKB-UniRule"/>
</dbReference>
<gene>
    <name evidence="8" type="ORF">JHX88_21865</name>
    <name evidence="7" type="ORF">SAMN05421772_1259</name>
</gene>
<dbReference type="PANTHER" id="PTHR39322:SF1">
    <property type="entry name" value="ISOVALERYL-HOMOSERINE LACTONE SYNTHASE"/>
    <property type="match status" value="1"/>
</dbReference>
<dbReference type="GO" id="GO:0061579">
    <property type="term" value="F:N-acyl homoserine lactone synthase activity"/>
    <property type="evidence" value="ECO:0007669"/>
    <property type="project" value="UniProtKB-UniRule"/>
</dbReference>
<reference evidence="8 10" key="2">
    <citation type="submission" date="2021-01" db="EMBL/GenBank/DDBJ databases">
        <title>Biogeographic distribution of Paracoccus.</title>
        <authorList>
            <person name="Hollensteiner J."/>
            <person name="Leineberger J."/>
            <person name="Brinkhoff T."/>
            <person name="Daniel R."/>
        </authorList>
    </citation>
    <scope>NUCLEOTIDE SEQUENCE [LARGE SCALE GENOMIC DNA]</scope>
    <source>
        <strain evidence="8 10">DSM 18447</strain>
        <plasmid evidence="8 10">p242883</plasmid>
    </source>
</reference>
<protein>
    <recommendedName>
        <fullName evidence="6">Acyl-homoserine-lactone synthase</fullName>
        <ecNumber evidence="6">2.3.1.184</ecNumber>
    </recommendedName>
    <alternativeName>
        <fullName evidence="6">Autoinducer synthesis protein</fullName>
    </alternativeName>
</protein>
<evidence type="ECO:0000313" key="9">
    <source>
        <dbReference type="Proteomes" id="UP000186216"/>
    </source>
</evidence>
<keyword evidence="3 6" id="KW-0949">S-adenosyl-L-methionine</keyword>
<dbReference type="EMBL" id="FTOU01000025">
    <property type="protein sequence ID" value="SIT14858.1"/>
    <property type="molecule type" value="Genomic_DNA"/>
</dbReference>
<organism evidence="7 9">
    <name type="scientific">Paracoccus saliphilus</name>
    <dbReference type="NCBI Taxonomy" id="405559"/>
    <lineage>
        <taxon>Bacteria</taxon>
        <taxon>Pseudomonadati</taxon>
        <taxon>Pseudomonadota</taxon>
        <taxon>Alphaproteobacteria</taxon>
        <taxon>Rhodobacterales</taxon>
        <taxon>Paracoccaceae</taxon>
        <taxon>Paracoccus</taxon>
    </lineage>
</organism>
<accession>A0AA45W854</accession>
<keyword evidence="4 5" id="KW-0071">Autoinducer synthesis</keyword>
<evidence type="ECO:0000256" key="2">
    <source>
        <dbReference type="ARBA" id="ARBA00022679"/>
    </source>
</evidence>
<sequence>MFHVRAIDRSNKHLYLDHLEQHFRIRHDIFVGDRGWQDLKRPDGREIDAFDNDDAIYLLGITADDRVVAGSRLVPSLKPHLMSDVFPQLAPNGIPRDTDLFEWTRIFVVPALRRPGRSCLAAGIMYSGLLEYCLQQSIHRLSGVCETYWIARLTQLGWRPEPLGPPIHYQGETIIGITVEMSVNAFEMTRRAYDINHTVLWEKYPPMSATRRSEQAS</sequence>
<keyword evidence="2 6" id="KW-0808">Transferase</keyword>
<dbReference type="RefSeq" id="WP_076528620.1">
    <property type="nucleotide sequence ID" value="NZ_CP067141.1"/>
</dbReference>
<keyword evidence="10" id="KW-1185">Reference proteome</keyword>
<reference evidence="7 9" key="1">
    <citation type="submission" date="2017-01" db="EMBL/GenBank/DDBJ databases">
        <authorList>
            <person name="Varghese N."/>
            <person name="Submissions S."/>
        </authorList>
    </citation>
    <scope>NUCLEOTIDE SEQUENCE [LARGE SCALE GENOMIC DNA]</scope>
    <source>
        <strain evidence="7 9">DSM 18447</strain>
    </source>
</reference>
<evidence type="ECO:0000313" key="8">
    <source>
        <dbReference type="EMBL" id="WCR05509.1"/>
    </source>
</evidence>
<evidence type="ECO:0000256" key="3">
    <source>
        <dbReference type="ARBA" id="ARBA00022691"/>
    </source>
</evidence>
<evidence type="ECO:0000256" key="1">
    <source>
        <dbReference type="ARBA" id="ARBA00022654"/>
    </source>
</evidence>
<proteinExistence type="inferred from homology"/>
<evidence type="ECO:0000256" key="6">
    <source>
        <dbReference type="RuleBase" id="RU361135"/>
    </source>
</evidence>
<dbReference type="SUPFAM" id="SSF55729">
    <property type="entry name" value="Acyl-CoA N-acyltransferases (Nat)"/>
    <property type="match status" value="1"/>
</dbReference>